<keyword evidence="4 6" id="KW-0689">Ribosomal protein</keyword>
<keyword evidence="9" id="KW-1185">Reference proteome</keyword>
<dbReference type="eggNOG" id="COG0089">
    <property type="taxonomic scope" value="Bacteria"/>
</dbReference>
<evidence type="ECO:0000256" key="4">
    <source>
        <dbReference type="ARBA" id="ARBA00022980"/>
    </source>
</evidence>
<dbReference type="HOGENOM" id="CLU_037562_3_2_9"/>
<evidence type="ECO:0000256" key="1">
    <source>
        <dbReference type="ARBA" id="ARBA00006700"/>
    </source>
</evidence>
<evidence type="ECO:0000256" key="6">
    <source>
        <dbReference type="HAMAP-Rule" id="MF_01369"/>
    </source>
</evidence>
<name>E6U822_ETHHY</name>
<dbReference type="NCBIfam" id="NF004366">
    <property type="entry name" value="PRK05738.3-2"/>
    <property type="match status" value="1"/>
</dbReference>
<accession>E6U822</accession>
<dbReference type="GO" id="GO:0006412">
    <property type="term" value="P:translation"/>
    <property type="evidence" value="ECO:0007669"/>
    <property type="project" value="UniProtKB-UniRule"/>
</dbReference>
<comment type="function">
    <text evidence="6">One of the early assembly proteins it binds 23S rRNA. One of the proteins that surrounds the polypeptide exit tunnel on the outside of the ribosome. Forms the main docking site for trigger factor binding to the ribosome.</text>
</comment>
<dbReference type="SUPFAM" id="SSF54189">
    <property type="entry name" value="Ribosomal proteins S24e, L23 and L15e"/>
    <property type="match status" value="1"/>
</dbReference>
<dbReference type="KEGG" id="eha:Ethha_0369"/>
<comment type="subunit">
    <text evidence="6">Part of the 50S ribosomal subunit. Contacts protein L29, and trigger factor when it is bound to the ribosome.</text>
</comment>
<dbReference type="GO" id="GO:0003735">
    <property type="term" value="F:structural constituent of ribosome"/>
    <property type="evidence" value="ECO:0007669"/>
    <property type="project" value="InterPro"/>
</dbReference>
<dbReference type="Pfam" id="PF00276">
    <property type="entry name" value="Ribosomal_L23"/>
    <property type="match status" value="1"/>
</dbReference>
<dbReference type="GO" id="GO:0019843">
    <property type="term" value="F:rRNA binding"/>
    <property type="evidence" value="ECO:0007669"/>
    <property type="project" value="UniProtKB-UniRule"/>
</dbReference>
<dbReference type="Proteomes" id="UP000001551">
    <property type="component" value="Chromosome"/>
</dbReference>
<dbReference type="AlphaFoldDB" id="E6U822"/>
<dbReference type="GO" id="GO:1990904">
    <property type="term" value="C:ribonucleoprotein complex"/>
    <property type="evidence" value="ECO:0007669"/>
    <property type="project" value="UniProtKB-KW"/>
</dbReference>
<keyword evidence="2 6" id="KW-0699">rRNA-binding</keyword>
<reference evidence="8 9" key="1">
    <citation type="submission" date="2010-12" db="EMBL/GenBank/DDBJ databases">
        <title>Complete sequence of Ethanoligenens harbinense YUAN-3.</title>
        <authorList>
            <person name="Lucas S."/>
            <person name="Copeland A."/>
            <person name="Lapidus A."/>
            <person name="Cheng J.-F."/>
            <person name="Bruce D."/>
            <person name="Goodwin L."/>
            <person name="Pitluck S."/>
            <person name="Chertkov O."/>
            <person name="Misra M."/>
            <person name="Detter J.C."/>
            <person name="Han C."/>
            <person name="Tapia R."/>
            <person name="Land M."/>
            <person name="Hauser L."/>
            <person name="Jeffries C."/>
            <person name="Kyrpides N."/>
            <person name="Ivanova N."/>
            <person name="Mikhailova N."/>
            <person name="Wang A."/>
            <person name="Mouttaki H."/>
            <person name="He Z."/>
            <person name="Zhou J."/>
            <person name="Hemme C.L."/>
            <person name="Woyke T."/>
        </authorList>
    </citation>
    <scope>NUCLEOTIDE SEQUENCE [LARGE SCALE GENOMIC DNA]</scope>
    <source>
        <strain evidence="9">DSM 18485 / JCM 12961 / CGMCC 1.5033 / YUAN-3</strain>
    </source>
</reference>
<gene>
    <name evidence="6" type="primary">rplW</name>
    <name evidence="8" type="ordered locus">Ethha_0369</name>
</gene>
<dbReference type="HAMAP" id="MF_01369_B">
    <property type="entry name" value="Ribosomal_uL23_B"/>
    <property type="match status" value="1"/>
</dbReference>
<evidence type="ECO:0000313" key="8">
    <source>
        <dbReference type="EMBL" id="ADU25954.1"/>
    </source>
</evidence>
<evidence type="ECO:0000256" key="5">
    <source>
        <dbReference type="ARBA" id="ARBA00023274"/>
    </source>
</evidence>
<organism evidence="8 9">
    <name type="scientific">Ethanoligenens harbinense (strain DSM 18485 / JCM 12961 / CGMCC 1.5033 / YUAN-3)</name>
    <dbReference type="NCBI Taxonomy" id="663278"/>
    <lineage>
        <taxon>Bacteria</taxon>
        <taxon>Bacillati</taxon>
        <taxon>Bacillota</taxon>
        <taxon>Clostridia</taxon>
        <taxon>Eubacteriales</taxon>
        <taxon>Oscillospiraceae</taxon>
        <taxon>Ethanoligenens</taxon>
    </lineage>
</organism>
<evidence type="ECO:0000256" key="7">
    <source>
        <dbReference type="RuleBase" id="RU003934"/>
    </source>
</evidence>
<keyword evidence="5 6" id="KW-0687">Ribonucleoprotein</keyword>
<sequence length="97" mass="10601">MKAPQDVIIRPVITEKSMAGIANKIYTFRVASEAGKVEIAKAVEELFGVQVAKVNTISVRGRSRRVGRSTGYTSDWKKAIVTLKEGSKAIEFFEGLA</sequence>
<dbReference type="EMBL" id="CP002400">
    <property type="protein sequence ID" value="ADU25954.1"/>
    <property type="molecule type" value="Genomic_DNA"/>
</dbReference>
<dbReference type="STRING" id="663278.Ethha_0369"/>
<dbReference type="NCBIfam" id="NF004363">
    <property type="entry name" value="PRK05738.2-4"/>
    <property type="match status" value="1"/>
</dbReference>
<dbReference type="PANTHER" id="PTHR11620">
    <property type="entry name" value="60S RIBOSOMAL PROTEIN L23A"/>
    <property type="match status" value="1"/>
</dbReference>
<dbReference type="PROSITE" id="PS00050">
    <property type="entry name" value="RIBOSOMAL_L23"/>
    <property type="match status" value="1"/>
</dbReference>
<comment type="similarity">
    <text evidence="1 6 7">Belongs to the universal ribosomal protein uL23 family.</text>
</comment>
<keyword evidence="3 6" id="KW-0694">RNA-binding</keyword>
<evidence type="ECO:0000313" key="9">
    <source>
        <dbReference type="Proteomes" id="UP000001551"/>
    </source>
</evidence>
<dbReference type="GO" id="GO:0005840">
    <property type="term" value="C:ribosome"/>
    <property type="evidence" value="ECO:0007669"/>
    <property type="project" value="UniProtKB-KW"/>
</dbReference>
<proteinExistence type="inferred from homology"/>
<dbReference type="InterPro" id="IPR001014">
    <property type="entry name" value="Ribosomal_uL23_CS"/>
</dbReference>
<protein>
    <recommendedName>
        <fullName evidence="6">Large ribosomal subunit protein uL23</fullName>
    </recommendedName>
</protein>
<dbReference type="FunFam" id="3.30.70.330:FF:000001">
    <property type="entry name" value="50S ribosomal protein L23"/>
    <property type="match status" value="1"/>
</dbReference>
<dbReference type="Gene3D" id="3.30.70.330">
    <property type="match status" value="1"/>
</dbReference>
<dbReference type="InterPro" id="IPR012678">
    <property type="entry name" value="Ribosomal_uL23/eL15/eS24_sf"/>
</dbReference>
<dbReference type="InterPro" id="IPR012677">
    <property type="entry name" value="Nucleotide-bd_a/b_plait_sf"/>
</dbReference>
<dbReference type="InterPro" id="IPR013025">
    <property type="entry name" value="Ribosomal_uL23-like"/>
</dbReference>
<evidence type="ECO:0000256" key="2">
    <source>
        <dbReference type="ARBA" id="ARBA00022730"/>
    </source>
</evidence>
<dbReference type="RefSeq" id="WP_013484335.1">
    <property type="nucleotide sequence ID" value="NC_014828.1"/>
</dbReference>
<evidence type="ECO:0000256" key="3">
    <source>
        <dbReference type="ARBA" id="ARBA00022884"/>
    </source>
</evidence>